<dbReference type="SUPFAM" id="SSF56784">
    <property type="entry name" value="HAD-like"/>
    <property type="match status" value="1"/>
</dbReference>
<dbReference type="InterPro" id="IPR023198">
    <property type="entry name" value="PGP-like_dom2"/>
</dbReference>
<dbReference type="Gene3D" id="1.10.150.240">
    <property type="entry name" value="Putative phosphatase, domain 2"/>
    <property type="match status" value="1"/>
</dbReference>
<organism evidence="1 2">
    <name type="scientific">Tetraparma gracilis</name>
    <dbReference type="NCBI Taxonomy" id="2962635"/>
    <lineage>
        <taxon>Eukaryota</taxon>
        <taxon>Sar</taxon>
        <taxon>Stramenopiles</taxon>
        <taxon>Ochrophyta</taxon>
        <taxon>Bolidophyceae</taxon>
        <taxon>Parmales</taxon>
        <taxon>Triparmaceae</taxon>
        <taxon>Tetraparma</taxon>
    </lineage>
</organism>
<sequence length="262" mass="27908">YDVLQNSVGGGKNKMRFFFEKTARSYPTSALPSYGIATPPATEEARGELIDRLQAEKTELYKEMVTVSAVPRPGILRLMDAALDDPGVVVGVTSASTKSAVVHVLDVVLGKGRVERLDVFFGGDDIKEKKPNPLIYTTALAAAGLDPARTVVIEDSMIGLKAAKGAACRALITVTTSTVNEPFYATGADAVVPDLDHYGVQLEDVLGDIRAGGSEVCRGKKNGQDVVQLLEPSVGIDDLKDDGDDDGDDEEKLRKLLMGLTL</sequence>
<name>A0ABQ6M7W0_9STRA</name>
<dbReference type="InterPro" id="IPR023214">
    <property type="entry name" value="HAD_sf"/>
</dbReference>
<protein>
    <submittedName>
        <fullName evidence="1">Uncharacterized protein</fullName>
    </submittedName>
</protein>
<gene>
    <name evidence="1" type="ORF">TeGR_g6176</name>
</gene>
<keyword evidence="2" id="KW-1185">Reference proteome</keyword>
<dbReference type="PANTHER" id="PTHR42896:SF4">
    <property type="entry name" value="OS08G0485900 PROTEIN"/>
    <property type="match status" value="1"/>
</dbReference>
<dbReference type="Pfam" id="PF00702">
    <property type="entry name" value="Hydrolase"/>
    <property type="match status" value="1"/>
</dbReference>
<evidence type="ECO:0000313" key="2">
    <source>
        <dbReference type="Proteomes" id="UP001165060"/>
    </source>
</evidence>
<accession>A0ABQ6M7W0</accession>
<proteinExistence type="predicted"/>
<dbReference type="InterPro" id="IPR044999">
    <property type="entry name" value="CbbY-like"/>
</dbReference>
<feature type="non-terminal residue" evidence="1">
    <location>
        <position position="1"/>
    </location>
</feature>
<dbReference type="EMBL" id="BRYB01001232">
    <property type="protein sequence ID" value="GMI21169.1"/>
    <property type="molecule type" value="Genomic_DNA"/>
</dbReference>
<reference evidence="1 2" key="1">
    <citation type="journal article" date="2023" name="Commun. Biol.">
        <title>Genome analysis of Parmales, the sister group of diatoms, reveals the evolutionary specialization of diatoms from phago-mixotrophs to photoautotrophs.</title>
        <authorList>
            <person name="Ban H."/>
            <person name="Sato S."/>
            <person name="Yoshikawa S."/>
            <person name="Yamada K."/>
            <person name="Nakamura Y."/>
            <person name="Ichinomiya M."/>
            <person name="Sato N."/>
            <person name="Blanc-Mathieu R."/>
            <person name="Endo H."/>
            <person name="Kuwata A."/>
            <person name="Ogata H."/>
        </authorList>
    </citation>
    <scope>NUCLEOTIDE SEQUENCE [LARGE SCALE GENOMIC DNA]</scope>
</reference>
<dbReference type="InterPro" id="IPR006439">
    <property type="entry name" value="HAD-SF_hydro_IA"/>
</dbReference>
<dbReference type="Gene3D" id="3.40.50.1000">
    <property type="entry name" value="HAD superfamily/HAD-like"/>
    <property type="match status" value="1"/>
</dbReference>
<dbReference type="InterPro" id="IPR036412">
    <property type="entry name" value="HAD-like_sf"/>
</dbReference>
<dbReference type="Proteomes" id="UP001165060">
    <property type="component" value="Unassembled WGS sequence"/>
</dbReference>
<dbReference type="NCBIfam" id="TIGR01509">
    <property type="entry name" value="HAD-SF-IA-v3"/>
    <property type="match status" value="1"/>
</dbReference>
<dbReference type="PANTHER" id="PTHR42896">
    <property type="entry name" value="XYLULOSE-1,5-BISPHOSPHATE (XUBP) PHOSPHATASE"/>
    <property type="match status" value="1"/>
</dbReference>
<evidence type="ECO:0000313" key="1">
    <source>
        <dbReference type="EMBL" id="GMI21169.1"/>
    </source>
</evidence>
<comment type="caution">
    <text evidence="1">The sequence shown here is derived from an EMBL/GenBank/DDBJ whole genome shotgun (WGS) entry which is preliminary data.</text>
</comment>